<dbReference type="EMBL" id="CP159837">
    <property type="protein sequence ID" value="XCM35260.1"/>
    <property type="molecule type" value="Genomic_DNA"/>
</dbReference>
<name>A0AAU8J939_9CYAN</name>
<sequence length="314" mass="32562">MTQAVLILPDRDTLTGGATTTKETAPVSSPVTTPTPTPTPTPAPPPPPPPPIYKNLTEQNDNYSLTIGELSAFPEGLRGLAGNDLITGSSGNEQINGNAGDDTLFGGNGDDILLGGRDNDVLFGENGNDILNGNLGNDLVVGGEDNDIIRGGQGEDILIGSAGNDTLIGDMNQDFLFGGEGQDLYVLRTDAPAFDPNQADLIFGFNSSEDSIGLTNGLTASNITLEVFTIDLTTQLSIFKLFPDQTSAVSGFSPDLIAPNDTTIVNAKVDGVLIRNNQPGSEFFGTALGIVVGVTPAELISRFVTVADDLLALG</sequence>
<feature type="compositionally biased region" description="Pro residues" evidence="3">
    <location>
        <begin position="33"/>
        <end position="51"/>
    </location>
</feature>
<evidence type="ECO:0000313" key="4">
    <source>
        <dbReference type="EMBL" id="XCM35260.1"/>
    </source>
</evidence>
<comment type="subcellular location">
    <subcellularLocation>
        <location evidence="1">Secreted</location>
    </subcellularLocation>
</comment>
<gene>
    <name evidence="4" type="ORF">ABWT76_003921</name>
</gene>
<dbReference type="InterPro" id="IPR050557">
    <property type="entry name" value="RTX_toxin/Mannuronan_C5-epim"/>
</dbReference>
<dbReference type="PROSITE" id="PS00330">
    <property type="entry name" value="HEMOLYSIN_CALCIUM"/>
    <property type="match status" value="1"/>
</dbReference>
<evidence type="ECO:0000256" key="2">
    <source>
        <dbReference type="ARBA" id="ARBA00022525"/>
    </source>
</evidence>
<dbReference type="GO" id="GO:0005576">
    <property type="term" value="C:extracellular region"/>
    <property type="evidence" value="ECO:0007669"/>
    <property type="project" value="UniProtKB-SubCell"/>
</dbReference>
<dbReference type="InterPro" id="IPR018511">
    <property type="entry name" value="Hemolysin-typ_Ca-bd_CS"/>
</dbReference>
<proteinExistence type="predicted"/>
<feature type="compositionally biased region" description="Low complexity" evidence="3">
    <location>
        <begin position="14"/>
        <end position="32"/>
    </location>
</feature>
<dbReference type="SUPFAM" id="SSF51120">
    <property type="entry name" value="beta-Roll"/>
    <property type="match status" value="2"/>
</dbReference>
<dbReference type="GO" id="GO:0005509">
    <property type="term" value="F:calcium ion binding"/>
    <property type="evidence" value="ECO:0007669"/>
    <property type="project" value="InterPro"/>
</dbReference>
<protein>
    <submittedName>
        <fullName evidence="4">Calcium-binding protein</fullName>
    </submittedName>
</protein>
<reference evidence="4" key="1">
    <citation type="submission" date="2024-07" db="EMBL/GenBank/DDBJ databases">
        <authorList>
            <person name="Kim Y.J."/>
            <person name="Jeong J.Y."/>
        </authorList>
    </citation>
    <scope>NUCLEOTIDE SEQUENCE</scope>
    <source>
        <strain evidence="4">GIHE-MW2</strain>
    </source>
</reference>
<keyword evidence="2" id="KW-0964">Secreted</keyword>
<dbReference type="InterPro" id="IPR001343">
    <property type="entry name" value="Hemolysn_Ca-bd"/>
</dbReference>
<evidence type="ECO:0000256" key="1">
    <source>
        <dbReference type="ARBA" id="ARBA00004613"/>
    </source>
</evidence>
<dbReference type="RefSeq" id="WP_054465311.1">
    <property type="nucleotide sequence ID" value="NZ_CP159837.1"/>
</dbReference>
<dbReference type="Pfam" id="PF00353">
    <property type="entry name" value="HemolysinCabind"/>
    <property type="match status" value="2"/>
</dbReference>
<dbReference type="PANTHER" id="PTHR38340:SF1">
    <property type="entry name" value="S-LAYER PROTEIN"/>
    <property type="match status" value="1"/>
</dbReference>
<dbReference type="InterPro" id="IPR011049">
    <property type="entry name" value="Serralysin-like_metalloprot_C"/>
</dbReference>
<dbReference type="PANTHER" id="PTHR38340">
    <property type="entry name" value="S-LAYER PROTEIN"/>
    <property type="match status" value="1"/>
</dbReference>
<dbReference type="Gene3D" id="2.150.10.10">
    <property type="entry name" value="Serralysin-like metalloprotease, C-terminal"/>
    <property type="match status" value="2"/>
</dbReference>
<dbReference type="AlphaFoldDB" id="A0AAU8J939"/>
<dbReference type="PRINTS" id="PR00313">
    <property type="entry name" value="CABNDNGRPT"/>
</dbReference>
<feature type="region of interest" description="Disordered" evidence="3">
    <location>
        <begin position="1"/>
        <end position="51"/>
    </location>
</feature>
<organism evidence="4">
    <name type="scientific">Planktothricoides raciborskii GIHE-MW2</name>
    <dbReference type="NCBI Taxonomy" id="2792601"/>
    <lineage>
        <taxon>Bacteria</taxon>
        <taxon>Bacillati</taxon>
        <taxon>Cyanobacteriota</taxon>
        <taxon>Cyanophyceae</taxon>
        <taxon>Oscillatoriophycideae</taxon>
        <taxon>Oscillatoriales</taxon>
        <taxon>Oscillatoriaceae</taxon>
        <taxon>Planktothricoides</taxon>
    </lineage>
</organism>
<evidence type="ECO:0000256" key="3">
    <source>
        <dbReference type="SAM" id="MobiDB-lite"/>
    </source>
</evidence>
<accession>A0AAU8J939</accession>